<evidence type="ECO:0000313" key="3">
    <source>
        <dbReference type="Proteomes" id="UP000008177"/>
    </source>
</evidence>
<gene>
    <name evidence="2" type="ORF">BofuT4_uP043440.1</name>
</gene>
<feature type="compositionally biased region" description="Basic and acidic residues" evidence="1">
    <location>
        <begin position="10"/>
        <end position="23"/>
    </location>
</feature>
<feature type="region of interest" description="Disordered" evidence="1">
    <location>
        <begin position="1"/>
        <end position="23"/>
    </location>
</feature>
<proteinExistence type="predicted"/>
<dbReference type="AlphaFoldDB" id="G2Y243"/>
<accession>G2Y243</accession>
<evidence type="ECO:0000256" key="1">
    <source>
        <dbReference type="SAM" id="MobiDB-lite"/>
    </source>
</evidence>
<dbReference type="Proteomes" id="UP000008177">
    <property type="component" value="Unplaced contigs"/>
</dbReference>
<name>G2Y243_BOTF4</name>
<evidence type="ECO:0000313" key="2">
    <source>
        <dbReference type="EMBL" id="CCD46733.1"/>
    </source>
</evidence>
<protein>
    <submittedName>
        <fullName evidence="2">Uncharacterized protein</fullName>
    </submittedName>
</protein>
<dbReference type="InParanoid" id="G2Y243"/>
<dbReference type="EMBL" id="FQ790282">
    <property type="protein sequence ID" value="CCD46733.1"/>
    <property type="molecule type" value="Genomic_DNA"/>
</dbReference>
<reference evidence="3" key="1">
    <citation type="journal article" date="2011" name="PLoS Genet.">
        <title>Genomic analysis of the necrotrophic fungal pathogens Sclerotinia sclerotiorum and Botrytis cinerea.</title>
        <authorList>
            <person name="Amselem J."/>
            <person name="Cuomo C.A."/>
            <person name="van Kan J.A."/>
            <person name="Viaud M."/>
            <person name="Benito E.P."/>
            <person name="Couloux A."/>
            <person name="Coutinho P.M."/>
            <person name="de Vries R.P."/>
            <person name="Dyer P.S."/>
            <person name="Fillinger S."/>
            <person name="Fournier E."/>
            <person name="Gout L."/>
            <person name="Hahn M."/>
            <person name="Kohn L."/>
            <person name="Lapalu N."/>
            <person name="Plummer K.M."/>
            <person name="Pradier J.M."/>
            <person name="Quevillon E."/>
            <person name="Sharon A."/>
            <person name="Simon A."/>
            <person name="ten Have A."/>
            <person name="Tudzynski B."/>
            <person name="Tudzynski P."/>
            <person name="Wincker P."/>
            <person name="Andrew M."/>
            <person name="Anthouard V."/>
            <person name="Beever R.E."/>
            <person name="Beffa R."/>
            <person name="Benoit I."/>
            <person name="Bouzid O."/>
            <person name="Brault B."/>
            <person name="Chen Z."/>
            <person name="Choquer M."/>
            <person name="Collemare J."/>
            <person name="Cotton P."/>
            <person name="Danchin E.G."/>
            <person name="Da Silva C."/>
            <person name="Gautier A."/>
            <person name="Giraud C."/>
            <person name="Giraud T."/>
            <person name="Gonzalez C."/>
            <person name="Grossetete S."/>
            <person name="Guldener U."/>
            <person name="Henrissat B."/>
            <person name="Howlett B.J."/>
            <person name="Kodira C."/>
            <person name="Kretschmer M."/>
            <person name="Lappartient A."/>
            <person name="Leroch M."/>
            <person name="Levis C."/>
            <person name="Mauceli E."/>
            <person name="Neuveglise C."/>
            <person name="Oeser B."/>
            <person name="Pearson M."/>
            <person name="Poulain J."/>
            <person name="Poussereau N."/>
            <person name="Quesneville H."/>
            <person name="Rascle C."/>
            <person name="Schumacher J."/>
            <person name="Segurens B."/>
            <person name="Sexton A."/>
            <person name="Silva E."/>
            <person name="Sirven C."/>
            <person name="Soanes D.M."/>
            <person name="Talbot N.J."/>
            <person name="Templeton M."/>
            <person name="Yandava C."/>
            <person name="Yarden O."/>
            <person name="Zeng Q."/>
            <person name="Rollins J.A."/>
            <person name="Lebrun M.H."/>
            <person name="Dickman M."/>
        </authorList>
    </citation>
    <scope>NUCLEOTIDE SEQUENCE [LARGE SCALE GENOMIC DNA]</scope>
    <source>
        <strain evidence="3">T4</strain>
    </source>
</reference>
<sequence length="40" mass="4763">MPRIQNRRSRGGEKTSGEKERRDAITKMNILEWILRSFDS</sequence>
<dbReference type="HOGENOM" id="CLU_3299255_0_0_1"/>
<organism evidence="2 3">
    <name type="scientific">Botryotinia fuckeliana (strain T4)</name>
    <name type="common">Noble rot fungus</name>
    <name type="synonym">Botrytis cinerea</name>
    <dbReference type="NCBI Taxonomy" id="999810"/>
    <lineage>
        <taxon>Eukaryota</taxon>
        <taxon>Fungi</taxon>
        <taxon>Dikarya</taxon>
        <taxon>Ascomycota</taxon>
        <taxon>Pezizomycotina</taxon>
        <taxon>Leotiomycetes</taxon>
        <taxon>Helotiales</taxon>
        <taxon>Sclerotiniaceae</taxon>
        <taxon>Botrytis</taxon>
    </lineage>
</organism>